<keyword evidence="3" id="KW-1185">Reference proteome</keyword>
<organism evidence="2 3">
    <name type="scientific">Trifolium medium</name>
    <dbReference type="NCBI Taxonomy" id="97028"/>
    <lineage>
        <taxon>Eukaryota</taxon>
        <taxon>Viridiplantae</taxon>
        <taxon>Streptophyta</taxon>
        <taxon>Embryophyta</taxon>
        <taxon>Tracheophyta</taxon>
        <taxon>Spermatophyta</taxon>
        <taxon>Magnoliopsida</taxon>
        <taxon>eudicotyledons</taxon>
        <taxon>Gunneridae</taxon>
        <taxon>Pentapetalae</taxon>
        <taxon>rosids</taxon>
        <taxon>fabids</taxon>
        <taxon>Fabales</taxon>
        <taxon>Fabaceae</taxon>
        <taxon>Papilionoideae</taxon>
        <taxon>50 kb inversion clade</taxon>
        <taxon>NPAAA clade</taxon>
        <taxon>Hologalegina</taxon>
        <taxon>IRL clade</taxon>
        <taxon>Trifolieae</taxon>
        <taxon>Trifolium</taxon>
    </lineage>
</organism>
<reference evidence="2 3" key="1">
    <citation type="journal article" date="2018" name="Front. Plant Sci.">
        <title>Red Clover (Trifolium pratense) and Zigzag Clover (T. medium) - A Picture of Genomic Similarities and Differences.</title>
        <authorList>
            <person name="Dluhosova J."/>
            <person name="Istvanek J."/>
            <person name="Nedelnik J."/>
            <person name="Repkova J."/>
        </authorList>
    </citation>
    <scope>NUCLEOTIDE SEQUENCE [LARGE SCALE GENOMIC DNA]</scope>
    <source>
        <strain evidence="3">cv. 10/8</strain>
        <tissue evidence="2">Leaf</tissue>
    </source>
</reference>
<sequence>MDAVFSHMPVAAVIAAVFAPIHIRLNGQLLWESNARLLEIGT</sequence>
<evidence type="ECO:0000256" key="1">
    <source>
        <dbReference type="SAM" id="Phobius"/>
    </source>
</evidence>
<feature type="transmembrane region" description="Helical" evidence="1">
    <location>
        <begin position="6"/>
        <end position="23"/>
    </location>
</feature>
<evidence type="ECO:0000313" key="2">
    <source>
        <dbReference type="EMBL" id="MCI90609.1"/>
    </source>
</evidence>
<accession>A0A392VT37</accession>
<comment type="caution">
    <text evidence="2">The sequence shown here is derived from an EMBL/GenBank/DDBJ whole genome shotgun (WGS) entry which is preliminary data.</text>
</comment>
<protein>
    <submittedName>
        <fullName evidence="2">Uncharacterized protein</fullName>
    </submittedName>
</protein>
<name>A0A392VT37_9FABA</name>
<keyword evidence="1" id="KW-0472">Membrane</keyword>
<dbReference type="EMBL" id="LXQA011249279">
    <property type="protein sequence ID" value="MCI90609.1"/>
    <property type="molecule type" value="Genomic_DNA"/>
</dbReference>
<dbReference type="AlphaFoldDB" id="A0A392VT37"/>
<dbReference type="Proteomes" id="UP000265520">
    <property type="component" value="Unassembled WGS sequence"/>
</dbReference>
<proteinExistence type="predicted"/>
<evidence type="ECO:0000313" key="3">
    <source>
        <dbReference type="Proteomes" id="UP000265520"/>
    </source>
</evidence>
<keyword evidence="1" id="KW-1133">Transmembrane helix</keyword>
<feature type="non-terminal residue" evidence="2">
    <location>
        <position position="42"/>
    </location>
</feature>
<keyword evidence="1" id="KW-0812">Transmembrane</keyword>